<keyword evidence="3" id="KW-1185">Reference proteome</keyword>
<feature type="compositionally biased region" description="Polar residues" evidence="1">
    <location>
        <begin position="30"/>
        <end position="43"/>
    </location>
</feature>
<comment type="caution">
    <text evidence="2">The sequence shown here is derived from an EMBL/GenBank/DDBJ whole genome shotgun (WGS) entry which is preliminary data.</text>
</comment>
<organism evidence="2 3">
    <name type="scientific">Eumeta variegata</name>
    <name type="common">Bagworm moth</name>
    <name type="synonym">Eumeta japonica</name>
    <dbReference type="NCBI Taxonomy" id="151549"/>
    <lineage>
        <taxon>Eukaryota</taxon>
        <taxon>Metazoa</taxon>
        <taxon>Ecdysozoa</taxon>
        <taxon>Arthropoda</taxon>
        <taxon>Hexapoda</taxon>
        <taxon>Insecta</taxon>
        <taxon>Pterygota</taxon>
        <taxon>Neoptera</taxon>
        <taxon>Endopterygota</taxon>
        <taxon>Lepidoptera</taxon>
        <taxon>Glossata</taxon>
        <taxon>Ditrysia</taxon>
        <taxon>Tineoidea</taxon>
        <taxon>Psychidae</taxon>
        <taxon>Oiketicinae</taxon>
        <taxon>Eumeta</taxon>
    </lineage>
</organism>
<accession>A0A4C1T5U9</accession>
<feature type="non-terminal residue" evidence="2">
    <location>
        <position position="43"/>
    </location>
</feature>
<evidence type="ECO:0000256" key="1">
    <source>
        <dbReference type="SAM" id="MobiDB-lite"/>
    </source>
</evidence>
<dbReference type="AlphaFoldDB" id="A0A4C1T5U9"/>
<gene>
    <name evidence="2" type="ORF">EVAR_72572_1</name>
</gene>
<evidence type="ECO:0000313" key="2">
    <source>
        <dbReference type="EMBL" id="GBP09576.1"/>
    </source>
</evidence>
<proteinExistence type="predicted"/>
<name>A0A4C1T5U9_EUMVA</name>
<dbReference type="Proteomes" id="UP000299102">
    <property type="component" value="Unassembled WGS sequence"/>
</dbReference>
<protein>
    <submittedName>
        <fullName evidence="2">Uncharacterized protein</fullName>
    </submittedName>
</protein>
<feature type="region of interest" description="Disordered" evidence="1">
    <location>
        <begin position="1"/>
        <end position="43"/>
    </location>
</feature>
<dbReference type="EMBL" id="BGZK01008723">
    <property type="protein sequence ID" value="GBP09576.1"/>
    <property type="molecule type" value="Genomic_DNA"/>
</dbReference>
<sequence length="43" mass="4739">MHRPDSHDDSSDFSRSGFPTTGQHGGHELISTSNTNNKRGQNQ</sequence>
<reference evidence="2 3" key="1">
    <citation type="journal article" date="2019" name="Commun. Biol.">
        <title>The bagworm genome reveals a unique fibroin gene that provides high tensile strength.</title>
        <authorList>
            <person name="Kono N."/>
            <person name="Nakamura H."/>
            <person name="Ohtoshi R."/>
            <person name="Tomita M."/>
            <person name="Numata K."/>
            <person name="Arakawa K."/>
        </authorList>
    </citation>
    <scope>NUCLEOTIDE SEQUENCE [LARGE SCALE GENOMIC DNA]</scope>
</reference>
<feature type="compositionally biased region" description="Basic and acidic residues" evidence="1">
    <location>
        <begin position="1"/>
        <end position="12"/>
    </location>
</feature>
<evidence type="ECO:0000313" key="3">
    <source>
        <dbReference type="Proteomes" id="UP000299102"/>
    </source>
</evidence>